<keyword evidence="3" id="KW-1185">Reference proteome</keyword>
<feature type="compositionally biased region" description="Polar residues" evidence="1">
    <location>
        <begin position="94"/>
        <end position="104"/>
    </location>
</feature>
<evidence type="ECO:0000313" key="3">
    <source>
        <dbReference type="Proteomes" id="UP000756346"/>
    </source>
</evidence>
<evidence type="ECO:0000313" key="2">
    <source>
        <dbReference type="EMBL" id="KAH7020965.1"/>
    </source>
</evidence>
<feature type="region of interest" description="Disordered" evidence="1">
    <location>
        <begin position="1"/>
        <end position="184"/>
    </location>
</feature>
<dbReference type="RefSeq" id="XP_046007166.1">
    <property type="nucleotide sequence ID" value="XM_046151344.1"/>
</dbReference>
<feature type="compositionally biased region" description="Basic and acidic residues" evidence="1">
    <location>
        <begin position="30"/>
        <end position="50"/>
    </location>
</feature>
<feature type="compositionally biased region" description="Low complexity" evidence="1">
    <location>
        <begin position="105"/>
        <end position="116"/>
    </location>
</feature>
<feature type="compositionally biased region" description="Polar residues" evidence="1">
    <location>
        <begin position="10"/>
        <end position="26"/>
    </location>
</feature>
<dbReference type="Proteomes" id="UP000756346">
    <property type="component" value="Unassembled WGS sequence"/>
</dbReference>
<feature type="compositionally biased region" description="Polar residues" evidence="1">
    <location>
        <begin position="117"/>
        <end position="144"/>
    </location>
</feature>
<organism evidence="2 3">
    <name type="scientific">Microdochium trichocladiopsis</name>
    <dbReference type="NCBI Taxonomy" id="1682393"/>
    <lineage>
        <taxon>Eukaryota</taxon>
        <taxon>Fungi</taxon>
        <taxon>Dikarya</taxon>
        <taxon>Ascomycota</taxon>
        <taxon>Pezizomycotina</taxon>
        <taxon>Sordariomycetes</taxon>
        <taxon>Xylariomycetidae</taxon>
        <taxon>Xylariales</taxon>
        <taxon>Microdochiaceae</taxon>
        <taxon>Microdochium</taxon>
    </lineage>
</organism>
<feature type="compositionally biased region" description="Polar residues" evidence="1">
    <location>
        <begin position="56"/>
        <end position="84"/>
    </location>
</feature>
<dbReference type="GeneID" id="70180890"/>
<dbReference type="EMBL" id="JAGTJQ010000010">
    <property type="protein sequence ID" value="KAH7020965.1"/>
    <property type="molecule type" value="Genomic_DNA"/>
</dbReference>
<name>A0A9P9BHW8_9PEZI</name>
<dbReference type="AlphaFoldDB" id="A0A9P9BHW8"/>
<comment type="caution">
    <text evidence="2">The sequence shown here is derived from an EMBL/GenBank/DDBJ whole genome shotgun (WGS) entry which is preliminary data.</text>
</comment>
<dbReference type="OrthoDB" id="5600085at2759"/>
<protein>
    <submittedName>
        <fullName evidence="2">Uncharacterized protein</fullName>
    </submittedName>
</protein>
<sequence length="414" mass="44210">MWLWRRSSRDSNPTSWLPSSGHRTSGPSGGHREEGRWCSRDRHSFTHKDSPPGQEAQKQWTYHTIGSVPTTNGSPLSPQTSASPAQKHPEFPDETSNTAQKENTASPPAAGSCCSSRKQTAPATPNGSHSPMQGDRNTISSESTHPAPKNGSYKQPMSSGGGCCSNKARGPAQLPQAPLPDLQPALLPGYQQQIQQLNQAQPAVYIQNPGNGVAFWQGQMPPQMPTQANGYVYMNGIAPQYPPTYQVYPPVTVVGAYPVMAGLTAEQNRQINSILGRPMQCQCGDVCECLGCIDHPFNTVTRDYVASAINVADWTKNGDEDVDGSTEDMHSSEASSAMPSPAGDPLLEQMLPHPEMQQTVSSDYLVFNYSYGCLGEPEHCPCGDDCACVGCTIHGGSSNGNNANGGINLGSHPA</sequence>
<evidence type="ECO:0000256" key="1">
    <source>
        <dbReference type="SAM" id="MobiDB-lite"/>
    </source>
</evidence>
<accession>A0A9P9BHW8</accession>
<feature type="compositionally biased region" description="Low complexity" evidence="1">
    <location>
        <begin position="332"/>
        <end position="341"/>
    </location>
</feature>
<feature type="region of interest" description="Disordered" evidence="1">
    <location>
        <begin position="317"/>
        <end position="341"/>
    </location>
</feature>
<gene>
    <name evidence="2" type="ORF">B0I36DRAFT_27420</name>
</gene>
<proteinExistence type="predicted"/>
<reference evidence="2" key="1">
    <citation type="journal article" date="2021" name="Nat. Commun.">
        <title>Genetic determinants of endophytism in the Arabidopsis root mycobiome.</title>
        <authorList>
            <person name="Mesny F."/>
            <person name="Miyauchi S."/>
            <person name="Thiergart T."/>
            <person name="Pickel B."/>
            <person name="Atanasova L."/>
            <person name="Karlsson M."/>
            <person name="Huettel B."/>
            <person name="Barry K.W."/>
            <person name="Haridas S."/>
            <person name="Chen C."/>
            <person name="Bauer D."/>
            <person name="Andreopoulos W."/>
            <person name="Pangilinan J."/>
            <person name="LaButti K."/>
            <person name="Riley R."/>
            <person name="Lipzen A."/>
            <person name="Clum A."/>
            <person name="Drula E."/>
            <person name="Henrissat B."/>
            <person name="Kohler A."/>
            <person name="Grigoriev I.V."/>
            <person name="Martin F.M."/>
            <person name="Hacquard S."/>
        </authorList>
    </citation>
    <scope>NUCLEOTIDE SEQUENCE</scope>
    <source>
        <strain evidence="2">MPI-CAGE-CH-0230</strain>
    </source>
</reference>
<feature type="compositionally biased region" description="Low complexity" evidence="1">
    <location>
        <begin position="171"/>
        <end position="184"/>
    </location>
</feature>